<evidence type="ECO:0000256" key="2">
    <source>
        <dbReference type="ARBA" id="ARBA00022475"/>
    </source>
</evidence>
<evidence type="ECO:0000313" key="7">
    <source>
        <dbReference type="EMBL" id="PZA15238.1"/>
    </source>
</evidence>
<evidence type="ECO:0008006" key="9">
    <source>
        <dbReference type="Google" id="ProtNLM"/>
    </source>
</evidence>
<dbReference type="GO" id="GO:0005886">
    <property type="term" value="C:plasma membrane"/>
    <property type="evidence" value="ECO:0007669"/>
    <property type="project" value="UniProtKB-SubCell"/>
</dbReference>
<feature type="transmembrane region" description="Helical" evidence="6">
    <location>
        <begin position="33"/>
        <end position="57"/>
    </location>
</feature>
<comment type="caution">
    <text evidence="7">The sequence shown here is derived from an EMBL/GenBank/DDBJ whole genome shotgun (WGS) entry which is preliminary data.</text>
</comment>
<evidence type="ECO:0000256" key="3">
    <source>
        <dbReference type="ARBA" id="ARBA00022692"/>
    </source>
</evidence>
<sequence>MKTDTNLPAHANHLSAVSDDPLIDRLHWVIRQAIRLLAVLMVAVILWCVADVVLVLYERLSAPPVMLLQFNDIFVVFAAFLAVLIAIEIFANITLYLRDDVIHVKLVVATALMAIARKVIVLDLSTLEPAYLYAIGVIVLALGITYWLVSTKTDSA</sequence>
<reference evidence="7 8" key="1">
    <citation type="submission" date="2018-06" db="EMBL/GenBank/DDBJ databases">
        <title>Azoarcus communis strain SWub3 genome.</title>
        <authorList>
            <person name="Zorraquino Salvo V."/>
            <person name="Toubiana D."/>
            <person name="Blumwald E."/>
        </authorList>
    </citation>
    <scope>NUCLEOTIDE SEQUENCE [LARGE SCALE GENOMIC DNA]</scope>
    <source>
        <strain evidence="7 8">SWub3</strain>
    </source>
</reference>
<dbReference type="InterPro" id="IPR020948">
    <property type="entry name" value="P_starv_induced_PsiE-like"/>
</dbReference>
<evidence type="ECO:0000256" key="6">
    <source>
        <dbReference type="SAM" id="Phobius"/>
    </source>
</evidence>
<evidence type="ECO:0000313" key="8">
    <source>
        <dbReference type="Proteomes" id="UP000248259"/>
    </source>
</evidence>
<feature type="transmembrane region" description="Helical" evidence="6">
    <location>
        <begin position="104"/>
        <end position="124"/>
    </location>
</feature>
<evidence type="ECO:0000256" key="4">
    <source>
        <dbReference type="ARBA" id="ARBA00022989"/>
    </source>
</evidence>
<dbReference type="OrthoDB" id="5421219at2"/>
<keyword evidence="5 6" id="KW-0472">Membrane</keyword>
<organism evidence="7 8">
    <name type="scientific">Parazoarcus communis SWub3 = DSM 12120</name>
    <dbReference type="NCBI Taxonomy" id="1121029"/>
    <lineage>
        <taxon>Bacteria</taxon>
        <taxon>Pseudomonadati</taxon>
        <taxon>Pseudomonadota</taxon>
        <taxon>Betaproteobacteria</taxon>
        <taxon>Rhodocyclales</taxon>
        <taxon>Zoogloeaceae</taxon>
        <taxon>Parazoarcus</taxon>
    </lineage>
</organism>
<name>A0A323V527_9RHOO</name>
<dbReference type="AlphaFoldDB" id="A0A323V527"/>
<evidence type="ECO:0000256" key="1">
    <source>
        <dbReference type="ARBA" id="ARBA00004651"/>
    </source>
</evidence>
<keyword evidence="3 6" id="KW-0812">Transmembrane</keyword>
<protein>
    <recommendedName>
        <fullName evidence="9">Phosphate-starvation-inducible E-like protein</fullName>
    </recommendedName>
</protein>
<proteinExistence type="predicted"/>
<keyword evidence="8" id="KW-1185">Reference proteome</keyword>
<dbReference type="Proteomes" id="UP000248259">
    <property type="component" value="Unassembled WGS sequence"/>
</dbReference>
<dbReference type="RefSeq" id="WP_110527716.1">
    <property type="nucleotide sequence ID" value="NZ_QKOE01000016.1"/>
</dbReference>
<gene>
    <name evidence="7" type="ORF">DNK49_18005</name>
</gene>
<dbReference type="EMBL" id="QKOE01000016">
    <property type="protein sequence ID" value="PZA15238.1"/>
    <property type="molecule type" value="Genomic_DNA"/>
</dbReference>
<keyword evidence="2" id="KW-1003">Cell membrane</keyword>
<keyword evidence="4 6" id="KW-1133">Transmembrane helix</keyword>
<feature type="transmembrane region" description="Helical" evidence="6">
    <location>
        <begin position="73"/>
        <end position="97"/>
    </location>
</feature>
<dbReference type="Pfam" id="PF06146">
    <property type="entry name" value="PsiE"/>
    <property type="match status" value="1"/>
</dbReference>
<feature type="transmembrane region" description="Helical" evidence="6">
    <location>
        <begin position="130"/>
        <end position="149"/>
    </location>
</feature>
<accession>A0A323V527</accession>
<evidence type="ECO:0000256" key="5">
    <source>
        <dbReference type="ARBA" id="ARBA00023136"/>
    </source>
</evidence>
<comment type="subcellular location">
    <subcellularLocation>
        <location evidence="1">Cell membrane</location>
        <topology evidence="1">Multi-pass membrane protein</topology>
    </subcellularLocation>
</comment>